<organism evidence="6">
    <name type="scientific">marine metagenome</name>
    <dbReference type="NCBI Taxonomy" id="408172"/>
    <lineage>
        <taxon>unclassified sequences</taxon>
        <taxon>metagenomes</taxon>
        <taxon>ecological metagenomes</taxon>
    </lineage>
</organism>
<dbReference type="AlphaFoldDB" id="A0A382DGW2"/>
<keyword evidence="3" id="KW-0808">Transferase</keyword>
<reference evidence="6" key="1">
    <citation type="submission" date="2018-05" db="EMBL/GenBank/DDBJ databases">
        <authorList>
            <person name="Lanie J.A."/>
            <person name="Ng W.-L."/>
            <person name="Kazmierczak K.M."/>
            <person name="Andrzejewski T.M."/>
            <person name="Davidsen T.M."/>
            <person name="Wayne K.J."/>
            <person name="Tettelin H."/>
            <person name="Glass J.I."/>
            <person name="Rusch D."/>
            <person name="Podicherti R."/>
            <person name="Tsui H.-C.T."/>
            <person name="Winkler M.E."/>
        </authorList>
    </citation>
    <scope>NUCLEOTIDE SEQUENCE</scope>
</reference>
<name>A0A382DGW2_9ZZZZ</name>
<evidence type="ECO:0000256" key="3">
    <source>
        <dbReference type="ARBA" id="ARBA00022679"/>
    </source>
</evidence>
<evidence type="ECO:0000256" key="1">
    <source>
        <dbReference type="ARBA" id="ARBA00010396"/>
    </source>
</evidence>
<protein>
    <recommendedName>
        <fullName evidence="7">16S rRNA (Cytosine(1402)-N(4))-methyltransferase</fullName>
    </recommendedName>
</protein>
<dbReference type="CDD" id="cd02440">
    <property type="entry name" value="AdoMet_MTases"/>
    <property type="match status" value="1"/>
</dbReference>
<dbReference type="EMBL" id="UINC01039035">
    <property type="protein sequence ID" value="SVB36921.1"/>
    <property type="molecule type" value="Genomic_DNA"/>
</dbReference>
<dbReference type="GO" id="GO:0070475">
    <property type="term" value="P:rRNA base methylation"/>
    <property type="evidence" value="ECO:0007669"/>
    <property type="project" value="TreeGrafter"/>
</dbReference>
<dbReference type="InterPro" id="IPR023397">
    <property type="entry name" value="SAM-dep_MeTrfase_MraW_recog"/>
</dbReference>
<dbReference type="SUPFAM" id="SSF81799">
    <property type="entry name" value="Putative methyltransferase TM0872, insert domain"/>
    <property type="match status" value="1"/>
</dbReference>
<dbReference type="SUPFAM" id="SSF53335">
    <property type="entry name" value="S-adenosyl-L-methionine-dependent methyltransferases"/>
    <property type="match status" value="1"/>
</dbReference>
<dbReference type="NCBIfam" id="TIGR00006">
    <property type="entry name" value="16S rRNA (cytosine(1402)-N(4))-methyltransferase RsmH"/>
    <property type="match status" value="1"/>
</dbReference>
<comment type="similarity">
    <text evidence="1">Belongs to the methyltransferase superfamily. RsmH family.</text>
</comment>
<dbReference type="Pfam" id="PF01795">
    <property type="entry name" value="Methyltransf_5"/>
    <property type="match status" value="1"/>
</dbReference>
<proteinExistence type="inferred from homology"/>
<dbReference type="GO" id="GO:0071424">
    <property type="term" value="F:rRNA (cytosine-N4-)-methyltransferase activity"/>
    <property type="evidence" value="ECO:0007669"/>
    <property type="project" value="TreeGrafter"/>
</dbReference>
<keyword evidence="2" id="KW-0489">Methyltransferase</keyword>
<gene>
    <name evidence="6" type="ORF">METZ01_LOCUS189775</name>
</gene>
<dbReference type="PANTHER" id="PTHR11265">
    <property type="entry name" value="S-ADENOSYL-METHYLTRANSFERASE MRAW"/>
    <property type="match status" value="1"/>
</dbReference>
<dbReference type="InterPro" id="IPR029063">
    <property type="entry name" value="SAM-dependent_MTases_sf"/>
</dbReference>
<dbReference type="PIRSF" id="PIRSF004486">
    <property type="entry name" value="MraW"/>
    <property type="match status" value="1"/>
</dbReference>
<dbReference type="Gene3D" id="3.40.50.150">
    <property type="entry name" value="Vaccinia Virus protein VP39"/>
    <property type="match status" value="1"/>
</dbReference>
<feature type="non-terminal residue" evidence="6">
    <location>
        <position position="263"/>
    </location>
</feature>
<dbReference type="PANTHER" id="PTHR11265:SF0">
    <property type="entry name" value="12S RRNA N4-METHYLCYTIDINE METHYLTRANSFERASE"/>
    <property type="match status" value="1"/>
</dbReference>
<evidence type="ECO:0000256" key="5">
    <source>
        <dbReference type="SAM" id="MobiDB-lite"/>
    </source>
</evidence>
<accession>A0A382DGW2</accession>
<dbReference type="InterPro" id="IPR002903">
    <property type="entry name" value="RsmH"/>
</dbReference>
<dbReference type="HAMAP" id="MF_01007">
    <property type="entry name" value="16SrRNA_methyltr_H"/>
    <property type="match status" value="1"/>
</dbReference>
<feature type="region of interest" description="Disordered" evidence="5">
    <location>
        <begin position="243"/>
        <end position="263"/>
    </location>
</feature>
<evidence type="ECO:0000256" key="2">
    <source>
        <dbReference type="ARBA" id="ARBA00022603"/>
    </source>
</evidence>
<dbReference type="GO" id="GO:0005737">
    <property type="term" value="C:cytoplasm"/>
    <property type="evidence" value="ECO:0007669"/>
    <property type="project" value="TreeGrafter"/>
</dbReference>
<evidence type="ECO:0008006" key="7">
    <source>
        <dbReference type="Google" id="ProtNLM"/>
    </source>
</evidence>
<evidence type="ECO:0000313" key="6">
    <source>
        <dbReference type="EMBL" id="SVB36921.1"/>
    </source>
</evidence>
<dbReference type="Gene3D" id="1.10.150.170">
    <property type="entry name" value="Putative methyltransferase TM0872, insert domain"/>
    <property type="match status" value="1"/>
</dbReference>
<keyword evidence="4" id="KW-0949">S-adenosyl-L-methionine</keyword>
<sequence length="263" mass="28146">MADEVVQALAPVDGGIYVDGTFGAGGYSRAILSEADCRVIGIDCDPDAMATGAEVAAQHEGRLELIQGRFSGMDELAAGSGTTRVQGVTLDLGVSSMQLDHVERGFSFAKDGPLDMRMSQSGESAADVVNSRTQDELADIIYQYGEERRSRAVARAIARAREAAPVMRTAVLANIVAKAVGGAGRIHPATRTFQALRIYVNSEIEELRQGLVAAERLLAPQGRLAVVSFHSLEDREVKQFLLERSGGQPRGSRHRPSVNDGRP</sequence>
<evidence type="ECO:0000256" key="4">
    <source>
        <dbReference type="ARBA" id="ARBA00022691"/>
    </source>
</evidence>